<reference evidence="2 3" key="1">
    <citation type="submission" date="2013-08" db="EMBL/GenBank/DDBJ databases">
        <authorList>
            <person name="Weinstock G."/>
            <person name="Sodergren E."/>
            <person name="Wylie T."/>
            <person name="Fulton L."/>
            <person name="Fulton R."/>
            <person name="Fronick C."/>
            <person name="O'Laughlin M."/>
            <person name="Godfrey J."/>
            <person name="Miner T."/>
            <person name="Herter B."/>
            <person name="Appelbaum E."/>
            <person name="Cordes M."/>
            <person name="Lek S."/>
            <person name="Wollam A."/>
            <person name="Pepin K.H."/>
            <person name="Palsikar V.B."/>
            <person name="Mitreva M."/>
            <person name="Wilson R.K."/>
        </authorList>
    </citation>
    <scope>NUCLEOTIDE SEQUENCE [LARGE SCALE GENOMIC DNA]</scope>
    <source>
        <strain evidence="2 3">ATCC 15930</strain>
    </source>
</reference>
<protein>
    <submittedName>
        <fullName evidence="2">Uncharacterized protein</fullName>
    </submittedName>
</protein>
<comment type="caution">
    <text evidence="2">The sequence shown here is derived from an EMBL/GenBank/DDBJ whole genome shotgun (WGS) entry which is preliminary data.</text>
</comment>
<name>A0A069QK74_HOYLO</name>
<organism evidence="2 3">
    <name type="scientific">Hoylesella loescheii DSM 19665 = JCM 12249 = ATCC 15930</name>
    <dbReference type="NCBI Taxonomy" id="1122985"/>
    <lineage>
        <taxon>Bacteria</taxon>
        <taxon>Pseudomonadati</taxon>
        <taxon>Bacteroidota</taxon>
        <taxon>Bacteroidia</taxon>
        <taxon>Bacteroidales</taxon>
        <taxon>Prevotellaceae</taxon>
        <taxon>Hoylesella</taxon>
    </lineage>
</organism>
<keyword evidence="1" id="KW-0732">Signal</keyword>
<proteinExistence type="predicted"/>
<dbReference type="EMBL" id="JNGW01000031">
    <property type="protein sequence ID" value="KDR53077.1"/>
    <property type="molecule type" value="Genomic_DNA"/>
</dbReference>
<dbReference type="Proteomes" id="UP000027442">
    <property type="component" value="Unassembled WGS sequence"/>
</dbReference>
<dbReference type="eggNOG" id="ENOG5034AC6">
    <property type="taxonomic scope" value="Bacteria"/>
</dbReference>
<accession>A0A069QK74</accession>
<dbReference type="PATRIC" id="fig|1122985.7.peg.889"/>
<keyword evidence="3" id="KW-1185">Reference proteome</keyword>
<sequence length="919" mass="99913">MKKQVLSLGLGLLSATLLNAQTTPWPGHAVGNGGEFYLYNVATGLWLQNNNTVKDGWATAVNVGTRGLPIKLENTGPKTFKLRSTFRGGNGVSNKIGDAGLLYWDMPAANVGAWEMSPADNAQSIHGYWLECDALVLGADNNLLTLDKEKNSVWQLVTREERIADAKAKASATNPVDVSWLIDAPDLVTKNTTFKLDFTAAPNTEHSTYQGGWDIVKANTIQEFWNTQTFDYHQTISGLPNGTYKFSVRGYYRDGSSQTRDYTMYGYGADKFVNGTEQLRAIYYANGTSAPIMSLYAGAKKAPEEGFSFQAEREGGKSSGLYVPNTPHEANCALWTGNYQNAEITVTVTDGTLKFGVKKEAGVIDDWCVISNFSLKYLGSKVLQTPEEALKGLKAILATTKAFKGAVAPALNKQYTDAIAAANKALTSTDPVAINAATSNLQKAYDAVYACSESYAALAKTTEICKNINKNNDAQLNAATVKAEKVAKTATTDADMKAALVDLRVARKIAAADKMPDIYKGAKAGAGEFYFYNVASQKFLMGGSDWNTHAAVDVPGMLFTVAAEGNGFTINRMGGKDGNYLGYNGYTDIPGKDVWAFVPIAGKANVYNIVKGDNHAQGLAFAPQSNTDADDAMDKEFWNTVSVEASVAKNANAEWKLVTKAERDALLATATETRPIDATYLLTGPGFNRPAMLEGWNTDRKGDFKDANLGVIDRGRRTNLVCEAYYLQSFEVNQTISNLPEGYYQVNMTGYYRDGSREALQQKVTNGTAPARHAMLYIEYKGKGDEVALPSIAAGMNQCPGIGWTGNAGEQPDNVMDAAEYFECGLYKVYTHIIKVGPEGELTFGVTKDKQVDADWAVFDNFRLTYFGKQVSQGTITGIDAIKNNVVEDGKIYNLQGMEVKRPLKSGIYIRNGKKFIVK</sequence>
<evidence type="ECO:0000313" key="2">
    <source>
        <dbReference type="EMBL" id="KDR53077.1"/>
    </source>
</evidence>
<dbReference type="HOGENOM" id="CLU_317097_0_0_10"/>
<dbReference type="RefSeq" id="WP_018966149.1">
    <property type="nucleotide sequence ID" value="NZ_KB899210.1"/>
</dbReference>
<feature type="signal peptide" evidence="1">
    <location>
        <begin position="1"/>
        <end position="20"/>
    </location>
</feature>
<evidence type="ECO:0000256" key="1">
    <source>
        <dbReference type="SAM" id="SignalP"/>
    </source>
</evidence>
<dbReference type="AlphaFoldDB" id="A0A069QK74"/>
<gene>
    <name evidence="2" type="ORF">HMPREF1991_00859</name>
</gene>
<feature type="chain" id="PRO_5001665525" evidence="1">
    <location>
        <begin position="21"/>
        <end position="919"/>
    </location>
</feature>
<evidence type="ECO:0000313" key="3">
    <source>
        <dbReference type="Proteomes" id="UP000027442"/>
    </source>
</evidence>